<evidence type="ECO:0000256" key="1">
    <source>
        <dbReference type="SAM" id="MobiDB-lite"/>
    </source>
</evidence>
<proteinExistence type="predicted"/>
<dbReference type="OrthoDB" id="958801at2"/>
<evidence type="ECO:0000313" key="3">
    <source>
        <dbReference type="Proteomes" id="UP000306402"/>
    </source>
</evidence>
<accession>A0A5R9KWK8</accession>
<dbReference type="AlphaFoldDB" id="A0A5R9KWK8"/>
<sequence>MKTSFIFACLLSSVLLFSSCGNKEKEQEEAEQEEEKAKEDDSPADALQAFADKAKAIGDRETVDPVDFRKLKELLPEKLSGLDRTEATGEKSGAMGFTVSTAQAKYKSGEESIDVEIVDTGGIAGVSTMALAAWSMAEIDKETTSGYEKTTKIEGYKAFEKYNNDSKSGEVNVLVGDRYLVNVEGNNITVDQMKDILKEIDLAKLKDLK</sequence>
<dbReference type="EMBL" id="VCEJ01000004">
    <property type="protein sequence ID" value="TLV00520.1"/>
    <property type="molecule type" value="Genomic_DNA"/>
</dbReference>
<comment type="caution">
    <text evidence="2">The sequence shown here is derived from an EMBL/GenBank/DDBJ whole genome shotgun (WGS) entry which is preliminary data.</text>
</comment>
<dbReference type="RefSeq" id="WP_138365900.1">
    <property type="nucleotide sequence ID" value="NZ_VCEJ01000004.1"/>
</dbReference>
<keyword evidence="3" id="KW-1185">Reference proteome</keyword>
<feature type="region of interest" description="Disordered" evidence="1">
    <location>
        <begin position="22"/>
        <end position="51"/>
    </location>
</feature>
<dbReference type="PROSITE" id="PS51257">
    <property type="entry name" value="PROKAR_LIPOPROTEIN"/>
    <property type="match status" value="1"/>
</dbReference>
<name>A0A5R9KWK8_9BACT</name>
<reference evidence="2 3" key="1">
    <citation type="submission" date="2019-05" db="EMBL/GenBank/DDBJ databases">
        <authorList>
            <person name="Qu J.-H."/>
        </authorList>
    </citation>
    <scope>NUCLEOTIDE SEQUENCE [LARGE SCALE GENOMIC DNA]</scope>
    <source>
        <strain evidence="2 3">T17</strain>
    </source>
</reference>
<evidence type="ECO:0000313" key="2">
    <source>
        <dbReference type="EMBL" id="TLV00520.1"/>
    </source>
</evidence>
<protein>
    <submittedName>
        <fullName evidence="2">Uncharacterized protein</fullName>
    </submittedName>
</protein>
<organism evidence="2 3">
    <name type="scientific">Dyadobacter luticola</name>
    <dbReference type="NCBI Taxonomy" id="1979387"/>
    <lineage>
        <taxon>Bacteria</taxon>
        <taxon>Pseudomonadati</taxon>
        <taxon>Bacteroidota</taxon>
        <taxon>Cytophagia</taxon>
        <taxon>Cytophagales</taxon>
        <taxon>Spirosomataceae</taxon>
        <taxon>Dyadobacter</taxon>
    </lineage>
</organism>
<gene>
    <name evidence="2" type="ORF">FEN17_13610</name>
</gene>
<dbReference type="Proteomes" id="UP000306402">
    <property type="component" value="Unassembled WGS sequence"/>
</dbReference>